<evidence type="ECO:0000313" key="1">
    <source>
        <dbReference type="EMBL" id="KAF9061452.1"/>
    </source>
</evidence>
<protein>
    <recommendedName>
        <fullName evidence="3">Arrestin-like N-terminal domain-containing protein</fullName>
    </recommendedName>
</protein>
<gene>
    <name evidence="1" type="ORF">BDP27DRAFT_1272392</name>
</gene>
<dbReference type="Proteomes" id="UP000772434">
    <property type="component" value="Unassembled WGS sequence"/>
</dbReference>
<evidence type="ECO:0000313" key="2">
    <source>
        <dbReference type="Proteomes" id="UP000772434"/>
    </source>
</evidence>
<dbReference type="EMBL" id="JADNRY010000202">
    <property type="protein sequence ID" value="KAF9061452.1"/>
    <property type="molecule type" value="Genomic_DNA"/>
</dbReference>
<comment type="caution">
    <text evidence="1">The sequence shown here is derived from an EMBL/GenBank/DDBJ whole genome shotgun (WGS) entry which is preliminary data.</text>
</comment>
<sequence>MPSASSPYYSASNLPQSPAYSEVQLLPRSRSSGTFLKQSRHGIASITLTGQDGDLPAYGSGGIVDGIISFTKTEDITSIEIKIEGRLQLKEIAEGGTVDNRICLASALLWSKEQNTHCPSSCPFRLTLPSTFDLEGQSYNLPPTYSVKLSGLPGFTALAEYSICAAIGRASFLGIGAGTTILAAPFVYYPRTRPAAPLPAPLHLSQNGFEGTSDWQLYESTITARRSSLQDIKTRIYVPISRIFSASQGIPFHVTFESSAVSLASFLPFGPSGLHPKKPTRVQIMRQVAVDVRNEMVFGTKTDMWRVDCLGEAIFKHVGDGPTWTSFSGHIPVDPSIKVMGFKAGGLTVADCILFSMTPPEPRKSPFNELRQVVPIRLTTDPWAGGFANHNESELSVLSLNSSLE</sequence>
<reference evidence="1" key="1">
    <citation type="submission" date="2020-11" db="EMBL/GenBank/DDBJ databases">
        <authorList>
            <consortium name="DOE Joint Genome Institute"/>
            <person name="Ahrendt S."/>
            <person name="Riley R."/>
            <person name="Andreopoulos W."/>
            <person name="Labutti K."/>
            <person name="Pangilinan J."/>
            <person name="Ruiz-Duenas F.J."/>
            <person name="Barrasa J.M."/>
            <person name="Sanchez-Garcia M."/>
            <person name="Camarero S."/>
            <person name="Miyauchi S."/>
            <person name="Serrano A."/>
            <person name="Linde D."/>
            <person name="Babiker R."/>
            <person name="Drula E."/>
            <person name="Ayuso-Fernandez I."/>
            <person name="Pacheco R."/>
            <person name="Padilla G."/>
            <person name="Ferreira P."/>
            <person name="Barriuso J."/>
            <person name="Kellner H."/>
            <person name="Castanera R."/>
            <person name="Alfaro M."/>
            <person name="Ramirez L."/>
            <person name="Pisabarro A.G."/>
            <person name="Kuo A."/>
            <person name="Tritt A."/>
            <person name="Lipzen A."/>
            <person name="He G."/>
            <person name="Yan M."/>
            <person name="Ng V."/>
            <person name="Cullen D."/>
            <person name="Martin F."/>
            <person name="Rosso M.-N."/>
            <person name="Henrissat B."/>
            <person name="Hibbett D."/>
            <person name="Martinez A.T."/>
            <person name="Grigoriev I.V."/>
        </authorList>
    </citation>
    <scope>NUCLEOTIDE SEQUENCE</scope>
    <source>
        <strain evidence="1">AH 40177</strain>
    </source>
</reference>
<accession>A0A9P5PEY7</accession>
<evidence type="ECO:0008006" key="3">
    <source>
        <dbReference type="Google" id="ProtNLM"/>
    </source>
</evidence>
<keyword evidence="2" id="KW-1185">Reference proteome</keyword>
<organism evidence="1 2">
    <name type="scientific">Rhodocollybia butyracea</name>
    <dbReference type="NCBI Taxonomy" id="206335"/>
    <lineage>
        <taxon>Eukaryota</taxon>
        <taxon>Fungi</taxon>
        <taxon>Dikarya</taxon>
        <taxon>Basidiomycota</taxon>
        <taxon>Agaricomycotina</taxon>
        <taxon>Agaricomycetes</taxon>
        <taxon>Agaricomycetidae</taxon>
        <taxon>Agaricales</taxon>
        <taxon>Marasmiineae</taxon>
        <taxon>Omphalotaceae</taxon>
        <taxon>Rhodocollybia</taxon>
    </lineage>
</organism>
<dbReference type="AlphaFoldDB" id="A0A9P5PEY7"/>
<name>A0A9P5PEY7_9AGAR</name>
<proteinExistence type="predicted"/>
<dbReference type="OrthoDB" id="3242181at2759"/>